<comment type="caution">
    <text evidence="3">The sequence shown here is derived from an EMBL/GenBank/DDBJ whole genome shotgun (WGS) entry which is preliminary data.</text>
</comment>
<dbReference type="GO" id="GO:0005634">
    <property type="term" value="C:nucleus"/>
    <property type="evidence" value="ECO:0007669"/>
    <property type="project" value="TreeGrafter"/>
</dbReference>
<organism evidence="3 4">
    <name type="scientific">Rotaria sordida</name>
    <dbReference type="NCBI Taxonomy" id="392033"/>
    <lineage>
        <taxon>Eukaryota</taxon>
        <taxon>Metazoa</taxon>
        <taxon>Spiralia</taxon>
        <taxon>Gnathifera</taxon>
        <taxon>Rotifera</taxon>
        <taxon>Eurotatoria</taxon>
        <taxon>Bdelloidea</taxon>
        <taxon>Philodinida</taxon>
        <taxon>Philodinidae</taxon>
        <taxon>Rotaria</taxon>
    </lineage>
</organism>
<dbReference type="Pfam" id="PF00069">
    <property type="entry name" value="Pkinase"/>
    <property type="match status" value="1"/>
</dbReference>
<proteinExistence type="predicted"/>
<dbReference type="Gene3D" id="3.30.200.20">
    <property type="entry name" value="Phosphorylase Kinase, domain 1"/>
    <property type="match status" value="1"/>
</dbReference>
<sequence length="609" mass="72206">MAEDNDDNKTEKILQLQLLIEQEKTKQKEKEKDIVIVIQQEKTKRIVEIERTKRLKVQYGQSLSSGNIELSSLRNYQDYYDHAVKGNINPLDINSLLNSNSYFDDDDYFDNHIAPLIKAYLNDPSLNLPIPEADIQERFGNLIIQFLMILDDRTSLKYLTTCNTTIEGRRFDSSFIYKNINININIRKQFRCLGDFIVCIGEYKSSKDSIANTKHIGQVCQYFDSILKLQRRQKIYGFLTNFVYIKFFYVEKKKDSSLFHYYQSYDLEMFNYWSQTSPVVPSMTTAEQANYRYLNKDTWKLFTKFLTMNTDFYEYEALYINPRDYLFANKYNIRKKLGNGATSMVYLLVKNEDNLLINDLHQCVIKICKDDESANLFINEVKIIEKLRQLNISNQFDKFFENILDSSRTGKYLLFTNELESIKSLTLIQSQQLIDIVQYLYDCCIIHRDLRPPNLMFDRRRQHLKLIDFGFAKTYEINDLALELPIEGTISYASENFFRFHLELSENLFFKQDYEYERTFDLQCAINIIMIMKHTYIRDKIDSIKTLLSVHEKILASSKLWENVKEENKNYFKLLELINNLTKSSDFDVIKQDIDFILLYSGELVNNFN</sequence>
<evidence type="ECO:0000256" key="1">
    <source>
        <dbReference type="PROSITE-ProRule" id="PRU10141"/>
    </source>
</evidence>
<dbReference type="GO" id="GO:0005524">
    <property type="term" value="F:ATP binding"/>
    <property type="evidence" value="ECO:0007669"/>
    <property type="project" value="UniProtKB-UniRule"/>
</dbReference>
<reference evidence="3" key="1">
    <citation type="submission" date="2021-02" db="EMBL/GenBank/DDBJ databases">
        <authorList>
            <person name="Nowell W R."/>
        </authorList>
    </citation>
    <scope>NUCLEOTIDE SEQUENCE</scope>
</reference>
<accession>A0A819PK86</accession>
<evidence type="ECO:0000313" key="3">
    <source>
        <dbReference type="EMBL" id="CAF4014691.1"/>
    </source>
</evidence>
<dbReference type="GO" id="GO:0044773">
    <property type="term" value="P:mitotic DNA damage checkpoint signaling"/>
    <property type="evidence" value="ECO:0007669"/>
    <property type="project" value="TreeGrafter"/>
</dbReference>
<keyword evidence="1" id="KW-0067">ATP-binding</keyword>
<dbReference type="Proteomes" id="UP000663823">
    <property type="component" value="Unassembled WGS sequence"/>
</dbReference>
<keyword evidence="1" id="KW-0547">Nucleotide-binding</keyword>
<dbReference type="InterPro" id="IPR011009">
    <property type="entry name" value="Kinase-like_dom_sf"/>
</dbReference>
<dbReference type="PANTHER" id="PTHR44167">
    <property type="entry name" value="OVARIAN-SPECIFIC SERINE/THREONINE-PROTEIN KINASE LOK-RELATED"/>
    <property type="match status" value="1"/>
</dbReference>
<dbReference type="GO" id="GO:0005737">
    <property type="term" value="C:cytoplasm"/>
    <property type="evidence" value="ECO:0007669"/>
    <property type="project" value="TreeGrafter"/>
</dbReference>
<evidence type="ECO:0000259" key="2">
    <source>
        <dbReference type="PROSITE" id="PS50011"/>
    </source>
</evidence>
<dbReference type="PROSITE" id="PS00107">
    <property type="entry name" value="PROTEIN_KINASE_ATP"/>
    <property type="match status" value="1"/>
</dbReference>
<feature type="binding site" evidence="1">
    <location>
        <position position="366"/>
    </location>
    <ligand>
        <name>ATP</name>
        <dbReference type="ChEBI" id="CHEBI:30616"/>
    </ligand>
</feature>
<dbReference type="PANTHER" id="PTHR44167:SF24">
    <property type="entry name" value="SERINE_THREONINE-PROTEIN KINASE CHK2"/>
    <property type="match status" value="1"/>
</dbReference>
<evidence type="ECO:0000313" key="4">
    <source>
        <dbReference type="Proteomes" id="UP000663823"/>
    </source>
</evidence>
<dbReference type="AlphaFoldDB" id="A0A819PK86"/>
<gene>
    <name evidence="3" type="ORF">OTI717_LOCUS29752</name>
</gene>
<dbReference type="EMBL" id="CAJOAX010007649">
    <property type="protein sequence ID" value="CAF4014691.1"/>
    <property type="molecule type" value="Genomic_DNA"/>
</dbReference>
<dbReference type="InterPro" id="IPR017441">
    <property type="entry name" value="Protein_kinase_ATP_BS"/>
</dbReference>
<dbReference type="GO" id="GO:0004674">
    <property type="term" value="F:protein serine/threonine kinase activity"/>
    <property type="evidence" value="ECO:0007669"/>
    <property type="project" value="TreeGrafter"/>
</dbReference>
<feature type="domain" description="Protein kinase" evidence="2">
    <location>
        <begin position="331"/>
        <end position="597"/>
    </location>
</feature>
<dbReference type="SMART" id="SM00220">
    <property type="entry name" value="S_TKc"/>
    <property type="match status" value="1"/>
</dbReference>
<name>A0A819PK86_9BILA</name>
<dbReference type="PROSITE" id="PS50011">
    <property type="entry name" value="PROTEIN_KINASE_DOM"/>
    <property type="match status" value="1"/>
</dbReference>
<dbReference type="SUPFAM" id="SSF56112">
    <property type="entry name" value="Protein kinase-like (PK-like)"/>
    <property type="match status" value="1"/>
</dbReference>
<protein>
    <recommendedName>
        <fullName evidence="2">Protein kinase domain-containing protein</fullName>
    </recommendedName>
</protein>
<dbReference type="InterPro" id="IPR000719">
    <property type="entry name" value="Prot_kinase_dom"/>
</dbReference>
<dbReference type="Gene3D" id="1.10.510.10">
    <property type="entry name" value="Transferase(Phosphotransferase) domain 1"/>
    <property type="match status" value="1"/>
</dbReference>